<evidence type="ECO:0000313" key="5">
    <source>
        <dbReference type="Proteomes" id="UP000789342"/>
    </source>
</evidence>
<name>A0A9N9A9K1_9GLOM</name>
<feature type="compositionally biased region" description="Basic and acidic residues" evidence="1">
    <location>
        <begin position="982"/>
        <end position="1000"/>
    </location>
</feature>
<feature type="compositionally biased region" description="Polar residues" evidence="1">
    <location>
        <begin position="51"/>
        <end position="63"/>
    </location>
</feature>
<dbReference type="PANTHER" id="PTHR10663">
    <property type="entry name" value="GUANYL-NUCLEOTIDE EXCHANGE FACTOR"/>
    <property type="match status" value="1"/>
</dbReference>
<dbReference type="PROSITE" id="PS50190">
    <property type="entry name" value="SEC7"/>
    <property type="match status" value="1"/>
</dbReference>
<evidence type="ECO:0000256" key="1">
    <source>
        <dbReference type="SAM" id="MobiDB-lite"/>
    </source>
</evidence>
<protein>
    <submittedName>
        <fullName evidence="4">13340_t:CDS:1</fullName>
    </submittedName>
</protein>
<dbReference type="PROSITE" id="PS50003">
    <property type="entry name" value="PH_DOMAIN"/>
    <property type="match status" value="1"/>
</dbReference>
<feature type="compositionally biased region" description="Low complexity" evidence="1">
    <location>
        <begin position="27"/>
        <end position="40"/>
    </location>
</feature>
<feature type="compositionally biased region" description="Polar residues" evidence="1">
    <location>
        <begin position="141"/>
        <end position="153"/>
    </location>
</feature>
<feature type="region of interest" description="Disordered" evidence="1">
    <location>
        <begin position="981"/>
        <end position="1061"/>
    </location>
</feature>
<feature type="region of interest" description="Disordered" evidence="1">
    <location>
        <begin position="1"/>
        <end position="165"/>
    </location>
</feature>
<dbReference type="GO" id="GO:0005085">
    <property type="term" value="F:guanyl-nucleotide exchange factor activity"/>
    <property type="evidence" value="ECO:0007669"/>
    <property type="project" value="InterPro"/>
</dbReference>
<gene>
    <name evidence="4" type="ORF">AMORRO_LOCUS4267</name>
</gene>
<dbReference type="Pfam" id="PF01369">
    <property type="entry name" value="Sec7"/>
    <property type="match status" value="1"/>
</dbReference>
<dbReference type="InterPro" id="IPR011993">
    <property type="entry name" value="PH-like_dom_sf"/>
</dbReference>
<dbReference type="OrthoDB" id="430364at2759"/>
<dbReference type="InterPro" id="IPR023394">
    <property type="entry name" value="Sec7_C_sf"/>
</dbReference>
<feature type="compositionally biased region" description="Low complexity" evidence="1">
    <location>
        <begin position="71"/>
        <end position="94"/>
    </location>
</feature>
<feature type="domain" description="PH" evidence="2">
    <location>
        <begin position="485"/>
        <end position="606"/>
    </location>
</feature>
<evidence type="ECO:0000313" key="4">
    <source>
        <dbReference type="EMBL" id="CAG8522295.1"/>
    </source>
</evidence>
<dbReference type="Gene3D" id="2.30.29.30">
    <property type="entry name" value="Pleckstrin-homology domain (PH domain)/Phosphotyrosine-binding domain (PTB)"/>
    <property type="match status" value="1"/>
</dbReference>
<evidence type="ECO:0000259" key="2">
    <source>
        <dbReference type="PROSITE" id="PS50003"/>
    </source>
</evidence>
<evidence type="ECO:0000259" key="3">
    <source>
        <dbReference type="PROSITE" id="PS50190"/>
    </source>
</evidence>
<dbReference type="Pfam" id="PF15410">
    <property type="entry name" value="PH_9"/>
    <property type="match status" value="1"/>
</dbReference>
<proteinExistence type="predicted"/>
<dbReference type="SUPFAM" id="SSF48425">
    <property type="entry name" value="Sec7 domain"/>
    <property type="match status" value="1"/>
</dbReference>
<feature type="region of interest" description="Disordered" evidence="1">
    <location>
        <begin position="839"/>
        <end position="860"/>
    </location>
</feature>
<accession>A0A9N9A9K1</accession>
<feature type="compositionally biased region" description="Acidic residues" evidence="1">
    <location>
        <begin position="1039"/>
        <end position="1061"/>
    </location>
</feature>
<organism evidence="4 5">
    <name type="scientific">Acaulospora morrowiae</name>
    <dbReference type="NCBI Taxonomy" id="94023"/>
    <lineage>
        <taxon>Eukaryota</taxon>
        <taxon>Fungi</taxon>
        <taxon>Fungi incertae sedis</taxon>
        <taxon>Mucoromycota</taxon>
        <taxon>Glomeromycotina</taxon>
        <taxon>Glomeromycetes</taxon>
        <taxon>Diversisporales</taxon>
        <taxon>Acaulosporaceae</taxon>
        <taxon>Acaulospora</taxon>
    </lineage>
</organism>
<dbReference type="SMART" id="SM00222">
    <property type="entry name" value="Sec7"/>
    <property type="match status" value="1"/>
</dbReference>
<dbReference type="SUPFAM" id="SSF50729">
    <property type="entry name" value="PH domain-like"/>
    <property type="match status" value="1"/>
</dbReference>
<feature type="compositionally biased region" description="Basic and acidic residues" evidence="1">
    <location>
        <begin position="793"/>
        <end position="807"/>
    </location>
</feature>
<dbReference type="CDD" id="cd00171">
    <property type="entry name" value="Sec7"/>
    <property type="match status" value="1"/>
</dbReference>
<sequence>MSSNDRKSKTPLNFGKHKVPPIPPHNPNYNNNKPSSSAPSATKTSDHKSSTKPPKTEISSSTEEASDDEFNSSSSGNKDSKSGPSDGSKKSSSNHPHPNIPLSSTSSNSDSKSPMFTTKSKKSDVPNNSSTTMLKPPVSGIKSNPSNGGSTYDSSDKNQKKVKRMESAPMIHIPIPGEENYERNTMATQSLINLSTSPKLSTVTENKSGTETPRQYVERLKYTLSKSKLATVLAKKSDAFHQSALKAYMEAFNFEKDPIDIALRKFLMECYLPKETQQIDRVIEAFAKKYHESNPDLFASSDASHTLAFALLMLHTDTFNKNVKRKMTKDQFVNNTRIEGVHPEILEILYDNITFAQFTYAEDDTDVNGQTMIESPPDHRTLFPSSKDKRKYVRNRNNPYWVIQNKLPTEFMPPVKDIVPMENPYSYMGTLPELDVGNLHRAFSSAQTIRITGVQNRHKNDTANGISSNQYQSVSNKSNEVHPLKITKGGRLGKKIDMIDGKKKGNFSRNWRQYGAILSGSQLMFFKDEVWQIAELKNPEKSKKLPILRPDAILMMAESVAVYDKSYVKYANVFRLVCPKGCQYLFQAESEAEMNDWISKINYAATFRTVGLKIRNVVNNSLGTGLGIGGASNKGGNGLLGLGKDDSANKDSHGRANFLRSRIDELQEKISTLTTQLQTDIRLRNNLILMIPYKASTRDRIIQISCAVAQRLRHTCLELSRLVCYHEILEKDLCATVMENSGYWQHRSSMYRVGESSQDHLAPRPIVDPPTRRQLGSSEVYTGGHVLEDLTNDDERSVKEKSNRDKNNSLLPSDSTGRSHLRLDKRPINWGARATTLDLIPASPTPSTPSSLITGSSHTSPQHYNEYEEFSYLANSSELELEVVQTPTISVDTFENSELSSLDESTNFSSKYRYDKNLDEKIFENDKIDFEKMRIGRKRSNEDIRIEKDEIKLGFEDEFLYKRPSETRATETLYVETAKMNKSSEGKYESDDDETVKSVDETLNGNSTPLVVISEVGSSNGDEDDYQNIRVNNESSSTIEEDASDSDSEDEFVDCEEWDPE</sequence>
<dbReference type="EMBL" id="CAJVPV010002267">
    <property type="protein sequence ID" value="CAG8522295.1"/>
    <property type="molecule type" value="Genomic_DNA"/>
</dbReference>
<feature type="compositionally biased region" description="Low complexity" evidence="1">
    <location>
        <begin position="848"/>
        <end position="857"/>
    </location>
</feature>
<dbReference type="AlphaFoldDB" id="A0A9N9A9K1"/>
<dbReference type="Proteomes" id="UP000789342">
    <property type="component" value="Unassembled WGS sequence"/>
</dbReference>
<dbReference type="SMART" id="SM00233">
    <property type="entry name" value="PH"/>
    <property type="match status" value="1"/>
</dbReference>
<feature type="domain" description="SEC7" evidence="3">
    <location>
        <begin position="174"/>
        <end position="356"/>
    </location>
</feature>
<keyword evidence="5" id="KW-1185">Reference proteome</keyword>
<reference evidence="4" key="1">
    <citation type="submission" date="2021-06" db="EMBL/GenBank/DDBJ databases">
        <authorList>
            <person name="Kallberg Y."/>
            <person name="Tangrot J."/>
            <person name="Rosling A."/>
        </authorList>
    </citation>
    <scope>NUCLEOTIDE SEQUENCE</scope>
    <source>
        <strain evidence="4">CL551</strain>
    </source>
</reference>
<dbReference type="InterPro" id="IPR035999">
    <property type="entry name" value="Sec7_dom_sf"/>
</dbReference>
<comment type="caution">
    <text evidence="4">The sequence shown here is derived from an EMBL/GenBank/DDBJ whole genome shotgun (WGS) entry which is preliminary data.</text>
</comment>
<dbReference type="FunFam" id="1.10.1000.11:FF:000002">
    <property type="entry name" value="Cytohesin 1"/>
    <property type="match status" value="1"/>
</dbReference>
<feature type="compositionally biased region" description="Polar residues" evidence="1">
    <location>
        <begin position="808"/>
        <end position="818"/>
    </location>
</feature>
<dbReference type="PANTHER" id="PTHR10663:SF405">
    <property type="entry name" value="ARF GUANINE NUCLEOTIDE EXCHANGE FACTOR SYT1"/>
    <property type="match status" value="1"/>
</dbReference>
<feature type="compositionally biased region" description="Low complexity" evidence="1">
    <location>
        <begin position="103"/>
        <end position="113"/>
    </location>
</feature>
<feature type="region of interest" description="Disordered" evidence="1">
    <location>
        <begin position="754"/>
        <end position="825"/>
    </location>
</feature>
<dbReference type="GO" id="GO:0032012">
    <property type="term" value="P:regulation of ARF protein signal transduction"/>
    <property type="evidence" value="ECO:0007669"/>
    <property type="project" value="InterPro"/>
</dbReference>
<dbReference type="Gene3D" id="1.10.1000.11">
    <property type="entry name" value="Arf Nucleotide-binding Site Opener,domain 2"/>
    <property type="match status" value="1"/>
</dbReference>
<dbReference type="InterPro" id="IPR001849">
    <property type="entry name" value="PH_domain"/>
</dbReference>
<dbReference type="InterPro" id="IPR000904">
    <property type="entry name" value="Sec7_dom"/>
</dbReference>
<dbReference type="InterPro" id="IPR041681">
    <property type="entry name" value="PH_9"/>
</dbReference>